<dbReference type="RefSeq" id="WP_145069416.1">
    <property type="nucleotide sequence ID" value="NZ_CP036287.1"/>
</dbReference>
<feature type="binding site" evidence="4">
    <location>
        <position position="321"/>
    </location>
    <ligand>
        <name>(S)-malate</name>
        <dbReference type="ChEBI" id="CHEBI:15589"/>
    </ligand>
</feature>
<organism evidence="9 10">
    <name type="scientific">Engelhardtia mirabilis</name>
    <dbReference type="NCBI Taxonomy" id="2528011"/>
    <lineage>
        <taxon>Bacteria</taxon>
        <taxon>Pseudomonadati</taxon>
        <taxon>Planctomycetota</taxon>
        <taxon>Planctomycetia</taxon>
        <taxon>Planctomycetia incertae sedis</taxon>
        <taxon>Engelhardtia</taxon>
    </lineage>
</organism>
<dbReference type="InterPro" id="IPR012301">
    <property type="entry name" value="Malic_N_dom"/>
</dbReference>
<dbReference type="EC" id="1.1.1.38" evidence="9"/>
<dbReference type="AlphaFoldDB" id="A0A518BR80"/>
<sequence>MDIYERSLALHREKQGKLEVSSRTRVDSMEDLSLAYTPGVARPCEVIGRDVSAAWDLTLKGRTVAVVSDGSAILGLGDLGPEAALPVMEGKAVLFKEFAGVDAFPIVLDQREPAQIIETVRAIAPTFGGINLEDISAPRCFEIEDALQDIGIPVLHDDQHGTAIVLLAAVMNSLRVQGRSLSQLKVVISGAGAAGRAIARLLSCTDGHDRCIPVGQLRICDSRGILSPERERQDPIKEELARLTNPEGERGTLRDALRGADIFIGVSAGGVLEGKDIATMAADPIVLAMANPIPEVDPEAAKANGAAIVGTGRSDLPNQVNNVLAFPGLFRGALEARAVRFTSGMKFAAMEAIAGCVVDPSPHRILPPPFDRSVAVRVAHAVAAAALHDGVVREGAIAGVRG</sequence>
<dbReference type="Proteomes" id="UP000316921">
    <property type="component" value="Chromosome"/>
</dbReference>
<keyword evidence="5 6" id="KW-0479">Metal-binding</keyword>
<dbReference type="InterPro" id="IPR037062">
    <property type="entry name" value="Malic_N_dom_sf"/>
</dbReference>
<evidence type="ECO:0000256" key="1">
    <source>
        <dbReference type="ARBA" id="ARBA00008785"/>
    </source>
</evidence>
<dbReference type="InterPro" id="IPR046346">
    <property type="entry name" value="Aminoacid_DH-like_N_sf"/>
</dbReference>
<evidence type="ECO:0000256" key="2">
    <source>
        <dbReference type="ARBA" id="ARBA00023002"/>
    </source>
</evidence>
<dbReference type="Pfam" id="PF00390">
    <property type="entry name" value="malic"/>
    <property type="match status" value="1"/>
</dbReference>
<dbReference type="InterPro" id="IPR036291">
    <property type="entry name" value="NAD(P)-bd_dom_sf"/>
</dbReference>
<dbReference type="SMART" id="SM01274">
    <property type="entry name" value="malic"/>
    <property type="match status" value="1"/>
</dbReference>
<evidence type="ECO:0000313" key="10">
    <source>
        <dbReference type="Proteomes" id="UP000316921"/>
    </source>
</evidence>
<protein>
    <submittedName>
        <fullName evidence="9">NAD-dependent malic enzyme</fullName>
        <ecNumber evidence="9">1.1.1.38</ecNumber>
    </submittedName>
</protein>
<dbReference type="InterPro" id="IPR045213">
    <property type="entry name" value="Malic_NAD-bd_bact_type"/>
</dbReference>
<feature type="binding site" evidence="5">
    <location>
        <position position="134"/>
    </location>
    <ligand>
        <name>a divalent metal cation</name>
        <dbReference type="ChEBI" id="CHEBI:60240"/>
    </ligand>
</feature>
<dbReference type="PRINTS" id="PR00072">
    <property type="entry name" value="MALOXRDTASE"/>
</dbReference>
<dbReference type="GO" id="GO:0004470">
    <property type="term" value="F:malic enzyme activity"/>
    <property type="evidence" value="ECO:0007669"/>
    <property type="project" value="InterPro"/>
</dbReference>
<proteinExistence type="inferred from homology"/>
<dbReference type="GO" id="GO:0046872">
    <property type="term" value="F:metal ion binding"/>
    <property type="evidence" value="ECO:0007669"/>
    <property type="project" value="UniProtKB-KW"/>
</dbReference>
<name>A0A518BR80_9BACT</name>
<dbReference type="GO" id="GO:0051287">
    <property type="term" value="F:NAD binding"/>
    <property type="evidence" value="ECO:0007669"/>
    <property type="project" value="InterPro"/>
</dbReference>
<dbReference type="Gene3D" id="3.40.50.720">
    <property type="entry name" value="NAD(P)-binding Rossmann-like Domain"/>
    <property type="match status" value="1"/>
</dbReference>
<dbReference type="Pfam" id="PF03949">
    <property type="entry name" value="Malic_M"/>
    <property type="match status" value="1"/>
</dbReference>
<feature type="binding site" evidence="5">
    <location>
        <position position="158"/>
    </location>
    <ligand>
        <name>a divalent metal cation</name>
        <dbReference type="ChEBI" id="CHEBI:60240"/>
    </ligand>
</feature>
<dbReference type="InterPro" id="IPR001891">
    <property type="entry name" value="Malic_OxRdtase"/>
</dbReference>
<feature type="active site" description="Proton donor" evidence="3">
    <location>
        <position position="36"/>
    </location>
</feature>
<evidence type="ECO:0000256" key="5">
    <source>
        <dbReference type="PIRSR" id="PIRSR000106-3"/>
    </source>
</evidence>
<evidence type="ECO:0000313" key="9">
    <source>
        <dbReference type="EMBL" id="QDU69485.1"/>
    </source>
</evidence>
<evidence type="ECO:0000259" key="8">
    <source>
        <dbReference type="SMART" id="SM01274"/>
    </source>
</evidence>
<dbReference type="KEGG" id="pbap:Pla133_46050"/>
<dbReference type="InterPro" id="IPR012302">
    <property type="entry name" value="Malic_NAD-bd"/>
</dbReference>
<accession>A0A518BR80</accession>
<dbReference type="PANTHER" id="PTHR43237">
    <property type="entry name" value="NADP-DEPENDENT MALIC ENZYME"/>
    <property type="match status" value="1"/>
</dbReference>
<dbReference type="PIRSF" id="PIRSF000106">
    <property type="entry name" value="ME"/>
    <property type="match status" value="1"/>
</dbReference>
<dbReference type="SUPFAM" id="SSF53223">
    <property type="entry name" value="Aminoacid dehydrogenase-like, N-terminal domain"/>
    <property type="match status" value="1"/>
</dbReference>
<dbReference type="SMART" id="SM00919">
    <property type="entry name" value="Malic_M"/>
    <property type="match status" value="1"/>
</dbReference>
<feature type="active site" description="Proton acceptor" evidence="3">
    <location>
        <position position="91"/>
    </location>
</feature>
<dbReference type="Gene3D" id="3.40.50.10380">
    <property type="entry name" value="Malic enzyme, N-terminal domain"/>
    <property type="match status" value="1"/>
</dbReference>
<dbReference type="EMBL" id="CP036287">
    <property type="protein sequence ID" value="QDU69485.1"/>
    <property type="molecule type" value="Genomic_DNA"/>
</dbReference>
<feature type="binding site" evidence="5">
    <location>
        <position position="133"/>
    </location>
    <ligand>
        <name>a divalent metal cation</name>
        <dbReference type="ChEBI" id="CHEBI:60240"/>
    </ligand>
</feature>
<dbReference type="GO" id="GO:0016616">
    <property type="term" value="F:oxidoreductase activity, acting on the CH-OH group of donors, NAD or NADP as acceptor"/>
    <property type="evidence" value="ECO:0007669"/>
    <property type="project" value="InterPro"/>
</dbReference>
<reference evidence="9 10" key="1">
    <citation type="submission" date="2019-02" db="EMBL/GenBank/DDBJ databases">
        <title>Deep-cultivation of Planctomycetes and their phenomic and genomic characterization uncovers novel biology.</title>
        <authorList>
            <person name="Wiegand S."/>
            <person name="Jogler M."/>
            <person name="Boedeker C."/>
            <person name="Pinto D."/>
            <person name="Vollmers J."/>
            <person name="Rivas-Marin E."/>
            <person name="Kohn T."/>
            <person name="Peeters S.H."/>
            <person name="Heuer A."/>
            <person name="Rast P."/>
            <person name="Oberbeckmann S."/>
            <person name="Bunk B."/>
            <person name="Jeske O."/>
            <person name="Meyerdierks A."/>
            <person name="Storesund J.E."/>
            <person name="Kallscheuer N."/>
            <person name="Luecker S."/>
            <person name="Lage O.M."/>
            <person name="Pohl T."/>
            <person name="Merkel B.J."/>
            <person name="Hornburger P."/>
            <person name="Mueller R.-W."/>
            <person name="Bruemmer F."/>
            <person name="Labrenz M."/>
            <person name="Spormann A.M."/>
            <person name="Op den Camp H."/>
            <person name="Overmann J."/>
            <person name="Amann R."/>
            <person name="Jetten M.S.M."/>
            <person name="Mascher T."/>
            <person name="Medema M.H."/>
            <person name="Devos D.P."/>
            <person name="Kaster A.-K."/>
            <person name="Ovreas L."/>
            <person name="Rohde M."/>
            <person name="Galperin M.Y."/>
            <person name="Jogler C."/>
        </authorList>
    </citation>
    <scope>NUCLEOTIDE SEQUENCE [LARGE SCALE GENOMIC DNA]</scope>
    <source>
        <strain evidence="9 10">Pla133</strain>
    </source>
</reference>
<evidence type="ECO:0000256" key="3">
    <source>
        <dbReference type="PIRSR" id="PIRSR000106-1"/>
    </source>
</evidence>
<feature type="domain" description="Malic enzyme NAD-binding" evidence="7">
    <location>
        <begin position="159"/>
        <end position="387"/>
    </location>
</feature>
<dbReference type="SUPFAM" id="SSF51735">
    <property type="entry name" value="NAD(P)-binding Rossmann-fold domains"/>
    <property type="match status" value="1"/>
</dbReference>
<keyword evidence="10" id="KW-1185">Reference proteome</keyword>
<feature type="binding site" evidence="4">
    <location>
        <position position="291"/>
    </location>
    <ligand>
        <name>(S)-malate</name>
        <dbReference type="ChEBI" id="CHEBI:15589"/>
    </ligand>
</feature>
<comment type="cofactor">
    <cofactor evidence="5">
        <name>Mg(2+)</name>
        <dbReference type="ChEBI" id="CHEBI:18420"/>
    </cofactor>
    <cofactor evidence="5">
        <name>Mn(2+)</name>
        <dbReference type="ChEBI" id="CHEBI:29035"/>
    </cofactor>
    <text evidence="5">Divalent metal cations. Prefers magnesium or manganese.</text>
</comment>
<keyword evidence="2 9" id="KW-0560">Oxidoreductase</keyword>
<dbReference type="InterPro" id="IPR051674">
    <property type="entry name" value="Malate_Decarboxylase"/>
</dbReference>
<evidence type="ECO:0000259" key="7">
    <source>
        <dbReference type="SMART" id="SM00919"/>
    </source>
</evidence>
<comment type="similarity">
    <text evidence="1 6">Belongs to the malic enzymes family.</text>
</comment>
<dbReference type="CDD" id="cd05311">
    <property type="entry name" value="NAD_bind_2_malic_enz"/>
    <property type="match status" value="1"/>
</dbReference>
<evidence type="ECO:0000256" key="4">
    <source>
        <dbReference type="PIRSR" id="PIRSR000106-2"/>
    </source>
</evidence>
<gene>
    <name evidence="9" type="ORF">Pla133_46050</name>
</gene>
<evidence type="ECO:0000256" key="6">
    <source>
        <dbReference type="RuleBase" id="RU003427"/>
    </source>
</evidence>
<feature type="domain" description="Malic enzyme N-terminal" evidence="8">
    <location>
        <begin position="15"/>
        <end position="148"/>
    </location>
</feature>
<dbReference type="PANTHER" id="PTHR43237:SF4">
    <property type="entry name" value="NADP-DEPENDENT MALIC ENZYME"/>
    <property type="match status" value="1"/>
</dbReference>